<dbReference type="EMBL" id="SAVA01000009">
    <property type="protein sequence ID" value="RWR50435.1"/>
    <property type="molecule type" value="Genomic_DNA"/>
</dbReference>
<reference evidence="1 2" key="2">
    <citation type="submission" date="2019-01" db="EMBL/GenBank/DDBJ databases">
        <title>Sinorhodobacter populi sp. nov. isolated from the symptomatic bark tissue of Populus euramericana canker.</title>
        <authorList>
            <person name="Xu G."/>
        </authorList>
    </citation>
    <scope>NUCLEOTIDE SEQUENCE [LARGE SCALE GENOMIC DNA]</scope>
    <source>
        <strain evidence="1 2">CGMCC 1.12963</strain>
    </source>
</reference>
<evidence type="ECO:0000313" key="1">
    <source>
        <dbReference type="EMBL" id="RWR50435.1"/>
    </source>
</evidence>
<gene>
    <name evidence="1" type="ORF">EOW66_15695</name>
</gene>
<name>A0A3S3LS94_9RHOB</name>
<organism evidence="1 2">
    <name type="scientific">Paenirhodobacter huangdaonensis</name>
    <dbReference type="NCBI Taxonomy" id="2501515"/>
    <lineage>
        <taxon>Bacteria</taxon>
        <taxon>Pseudomonadati</taxon>
        <taxon>Pseudomonadota</taxon>
        <taxon>Alphaproteobacteria</taxon>
        <taxon>Rhodobacterales</taxon>
        <taxon>Rhodobacter group</taxon>
        <taxon>Paenirhodobacter</taxon>
    </lineage>
</organism>
<sequence length="60" mass="6238">MTQHEIERVYEALAEGIDRAAPEAPELYLARVCLLLARELPSAEAALAAIAAAGMTGTAG</sequence>
<proteinExistence type="predicted"/>
<keyword evidence="2" id="KW-1185">Reference proteome</keyword>
<reference evidence="2" key="1">
    <citation type="submission" date="2019-01" db="EMBL/GenBank/DDBJ databases">
        <title>Sinorhodobacter populi sp. nov. isolated from the symptomatic bark tissue of Populus euramericana canker.</title>
        <authorList>
            <person name="Li Y."/>
        </authorList>
    </citation>
    <scope>NUCLEOTIDE SEQUENCE [LARGE SCALE GENOMIC DNA]</scope>
    <source>
        <strain evidence="2">CGMCC 1.12963</strain>
    </source>
</reference>
<comment type="caution">
    <text evidence="1">The sequence shown here is derived from an EMBL/GenBank/DDBJ whole genome shotgun (WGS) entry which is preliminary data.</text>
</comment>
<accession>A0A3S3LS94</accession>
<dbReference type="AlphaFoldDB" id="A0A3S3LS94"/>
<dbReference type="Proteomes" id="UP000288071">
    <property type="component" value="Unassembled WGS sequence"/>
</dbReference>
<dbReference type="RefSeq" id="WP_128157230.1">
    <property type="nucleotide sequence ID" value="NZ_JBHSOM010000008.1"/>
</dbReference>
<evidence type="ECO:0008006" key="3">
    <source>
        <dbReference type="Google" id="ProtNLM"/>
    </source>
</evidence>
<evidence type="ECO:0000313" key="2">
    <source>
        <dbReference type="Proteomes" id="UP000288071"/>
    </source>
</evidence>
<protein>
    <recommendedName>
        <fullName evidence="3">DUF2783 domain-containing protein</fullName>
    </recommendedName>
</protein>